<evidence type="ECO:0000256" key="5">
    <source>
        <dbReference type="ARBA" id="ARBA00023002"/>
    </source>
</evidence>
<dbReference type="Gene3D" id="1.10.630.10">
    <property type="entry name" value="Cytochrome P450"/>
    <property type="match status" value="1"/>
</dbReference>
<feature type="binding site" description="axial binding residue" evidence="8">
    <location>
        <position position="492"/>
    </location>
    <ligand>
        <name>heme</name>
        <dbReference type="ChEBI" id="CHEBI:30413"/>
    </ligand>
    <ligandPart>
        <name>Fe</name>
        <dbReference type="ChEBI" id="CHEBI:18248"/>
    </ligandPart>
</feature>
<name>A0A178FGB2_TRIVO</name>
<dbReference type="InterPro" id="IPR002403">
    <property type="entry name" value="Cyt_P450_E_grp-IV"/>
</dbReference>
<dbReference type="GO" id="GO:0016705">
    <property type="term" value="F:oxidoreductase activity, acting on paired donors, with incorporation or reduction of molecular oxygen"/>
    <property type="evidence" value="ECO:0007669"/>
    <property type="project" value="InterPro"/>
</dbReference>
<evidence type="ECO:0000313" key="9">
    <source>
        <dbReference type="EMBL" id="OAL71570.1"/>
    </source>
</evidence>
<dbReference type="GO" id="GO:0008395">
    <property type="term" value="F:steroid hydroxylase activity"/>
    <property type="evidence" value="ECO:0007669"/>
    <property type="project" value="TreeGrafter"/>
</dbReference>
<dbReference type="InterPro" id="IPR001128">
    <property type="entry name" value="Cyt_P450"/>
</dbReference>
<dbReference type="OrthoDB" id="3366823at2759"/>
<dbReference type="Pfam" id="PF00067">
    <property type="entry name" value="p450"/>
    <property type="match status" value="1"/>
</dbReference>
<comment type="similarity">
    <text evidence="2">Belongs to the cytochrome P450 family.</text>
</comment>
<keyword evidence="6 8" id="KW-0408">Iron</keyword>
<dbReference type="PANTHER" id="PTHR24304:SF2">
    <property type="entry name" value="24-HYDROXYCHOLESTEROL 7-ALPHA-HYDROXYLASE"/>
    <property type="match status" value="1"/>
</dbReference>
<evidence type="ECO:0000256" key="4">
    <source>
        <dbReference type="ARBA" id="ARBA00022723"/>
    </source>
</evidence>
<dbReference type="AlphaFoldDB" id="A0A178FGB2"/>
<evidence type="ECO:0008006" key="11">
    <source>
        <dbReference type="Google" id="ProtNLM"/>
    </source>
</evidence>
<keyword evidence="3 8" id="KW-0349">Heme</keyword>
<evidence type="ECO:0000256" key="8">
    <source>
        <dbReference type="PIRSR" id="PIRSR602403-1"/>
    </source>
</evidence>
<proteinExistence type="inferred from homology"/>
<comment type="cofactor">
    <cofactor evidence="1 8">
        <name>heme</name>
        <dbReference type="ChEBI" id="CHEBI:30413"/>
    </cofactor>
</comment>
<evidence type="ECO:0000256" key="2">
    <source>
        <dbReference type="ARBA" id="ARBA00010617"/>
    </source>
</evidence>
<reference evidence="9 10" key="1">
    <citation type="submission" date="2016-05" db="EMBL/GenBank/DDBJ databases">
        <title>Genome sequencing of Trichophyton violaceum CMCC(F)T3l isolated from hair.</title>
        <authorList>
            <person name="Zhan P."/>
            <person name="Tao Y."/>
            <person name="Liu W."/>
        </authorList>
    </citation>
    <scope>NUCLEOTIDE SEQUENCE [LARGE SCALE GENOMIC DNA]</scope>
    <source>
        <strain evidence="10">CMCC(F)T3l</strain>
    </source>
</reference>
<dbReference type="InterPro" id="IPR050529">
    <property type="entry name" value="CYP450_sterol_14alpha_dmase"/>
</dbReference>
<evidence type="ECO:0000256" key="6">
    <source>
        <dbReference type="ARBA" id="ARBA00023004"/>
    </source>
</evidence>
<dbReference type="InterPro" id="IPR036396">
    <property type="entry name" value="Cyt_P450_sf"/>
</dbReference>
<organism evidence="9 10">
    <name type="scientific">Trichophyton violaceum</name>
    <dbReference type="NCBI Taxonomy" id="34388"/>
    <lineage>
        <taxon>Eukaryota</taxon>
        <taxon>Fungi</taxon>
        <taxon>Dikarya</taxon>
        <taxon>Ascomycota</taxon>
        <taxon>Pezizomycotina</taxon>
        <taxon>Eurotiomycetes</taxon>
        <taxon>Eurotiomycetidae</taxon>
        <taxon>Onygenales</taxon>
        <taxon>Arthrodermataceae</taxon>
        <taxon>Trichophyton</taxon>
    </lineage>
</organism>
<dbReference type="GO" id="GO:0005506">
    <property type="term" value="F:iron ion binding"/>
    <property type="evidence" value="ECO:0007669"/>
    <property type="project" value="InterPro"/>
</dbReference>
<gene>
    <name evidence="9" type="ORF">A7D00_4475</name>
</gene>
<keyword evidence="4 8" id="KW-0479">Metal-binding</keyword>
<evidence type="ECO:0000256" key="7">
    <source>
        <dbReference type="ARBA" id="ARBA00023033"/>
    </source>
</evidence>
<sequence length="563" mass="63821">MLSRLGWTEFALCILLPLYLLYLVQRWIALRVSIKIPPLGWSKVPYIGHSLSFLRGGAELHSMFEPYRKTTTPIHFNICGTDLFLINSPEIVKKIANKPHIFTEGALRGDFALKVLDLPKSAAQVLGNDNSGSALRPLPGSSLPPERRIVRMQHETTFNLLASPSGIHMFVLQFTNFMEKLILSNGIGEQWVELPDLFHFIQNLTSTAMMNALCGPRLVGMNSDFVNEFWTFDLNIHYLNLGIARLFRPEGVNARDRCIKALIEWKKNAIQDSVDKDYPESLLWDETWGFKIMRDRDDMYSRFPEYCNDQARAGADLGILWACNDNLIPVGFWLVQRILNSPSLRERFMKAFDNARLPSQPGDILPRFNTHILAKTPFLQSTYHEVLRTQVTSFTARTVREDCQIGEYMFPKGSVTLSSSWGVHNNPGLWESRPGAQEHPVEEFWPERFLVCPYERAAREGNSFPESEKDPEFSLKGLDGTFFPFGMGHNACPGRHFATHAILNIAATMLSVFEFEPIDTWAGEGMDYTTFGAPILSSVRVFGSFSQASDYDSDITDAQSILL</sequence>
<dbReference type="SUPFAM" id="SSF48264">
    <property type="entry name" value="Cytochrome P450"/>
    <property type="match status" value="1"/>
</dbReference>
<evidence type="ECO:0000256" key="3">
    <source>
        <dbReference type="ARBA" id="ARBA00022617"/>
    </source>
</evidence>
<keyword evidence="10" id="KW-1185">Reference proteome</keyword>
<dbReference type="CDD" id="cd11040">
    <property type="entry name" value="CYP7_CYP8-like"/>
    <property type="match status" value="1"/>
</dbReference>
<dbReference type="PANTHER" id="PTHR24304">
    <property type="entry name" value="CYTOCHROME P450 FAMILY 7"/>
    <property type="match status" value="1"/>
</dbReference>
<dbReference type="Proteomes" id="UP000243519">
    <property type="component" value="Unassembled WGS sequence"/>
</dbReference>
<protein>
    <recommendedName>
        <fullName evidence="11">Cytochrome P450</fullName>
    </recommendedName>
</protein>
<dbReference type="GO" id="GO:0020037">
    <property type="term" value="F:heme binding"/>
    <property type="evidence" value="ECO:0007669"/>
    <property type="project" value="InterPro"/>
</dbReference>
<evidence type="ECO:0000256" key="1">
    <source>
        <dbReference type="ARBA" id="ARBA00001971"/>
    </source>
</evidence>
<comment type="caution">
    <text evidence="9">The sequence shown here is derived from an EMBL/GenBank/DDBJ whole genome shotgun (WGS) entry which is preliminary data.</text>
</comment>
<keyword evidence="5" id="KW-0560">Oxidoreductase</keyword>
<evidence type="ECO:0000313" key="10">
    <source>
        <dbReference type="Proteomes" id="UP000243519"/>
    </source>
</evidence>
<dbReference type="PRINTS" id="PR00465">
    <property type="entry name" value="EP450IV"/>
</dbReference>
<dbReference type="EMBL" id="LHPN01000006">
    <property type="protein sequence ID" value="OAL71570.1"/>
    <property type="molecule type" value="Genomic_DNA"/>
</dbReference>
<accession>A0A178FGB2</accession>
<keyword evidence="7" id="KW-0503">Monooxygenase</keyword>